<dbReference type="InterPro" id="IPR009057">
    <property type="entry name" value="Homeodomain-like_sf"/>
</dbReference>
<dbReference type="InterPro" id="IPR013572">
    <property type="entry name" value="Tscrpt_reg_MAATS_C"/>
</dbReference>
<evidence type="ECO:0000256" key="5">
    <source>
        <dbReference type="PROSITE-ProRule" id="PRU00335"/>
    </source>
</evidence>
<accession>A0A2N3Q168</accession>
<dbReference type="GO" id="GO:0003700">
    <property type="term" value="F:DNA-binding transcription factor activity"/>
    <property type="evidence" value="ECO:0007669"/>
    <property type="project" value="TreeGrafter"/>
</dbReference>
<evidence type="ECO:0000259" key="6">
    <source>
        <dbReference type="PROSITE" id="PS50977"/>
    </source>
</evidence>
<keyword evidence="4" id="KW-0804">Transcription</keyword>
<name>A0A2N3Q168_9PROT</name>
<evidence type="ECO:0000313" key="7">
    <source>
        <dbReference type="EMBL" id="PKU26392.1"/>
    </source>
</evidence>
<keyword evidence="3 5" id="KW-0238">DNA-binding</keyword>
<dbReference type="GO" id="GO:0000976">
    <property type="term" value="F:transcription cis-regulatory region binding"/>
    <property type="evidence" value="ECO:0007669"/>
    <property type="project" value="TreeGrafter"/>
</dbReference>
<dbReference type="InterPro" id="IPR050109">
    <property type="entry name" value="HTH-type_TetR-like_transc_reg"/>
</dbReference>
<keyword evidence="1" id="KW-0678">Repressor</keyword>
<dbReference type="InterPro" id="IPR036271">
    <property type="entry name" value="Tet_transcr_reg_TetR-rel_C_sf"/>
</dbReference>
<dbReference type="PROSITE" id="PS01081">
    <property type="entry name" value="HTH_TETR_1"/>
    <property type="match status" value="1"/>
</dbReference>
<dbReference type="PANTHER" id="PTHR30055">
    <property type="entry name" value="HTH-TYPE TRANSCRIPTIONAL REGULATOR RUTR"/>
    <property type="match status" value="1"/>
</dbReference>
<feature type="domain" description="HTH tetR-type" evidence="6">
    <location>
        <begin position="9"/>
        <end position="69"/>
    </location>
</feature>
<dbReference type="Gene3D" id="1.10.357.10">
    <property type="entry name" value="Tetracycline Repressor, domain 2"/>
    <property type="match status" value="1"/>
</dbReference>
<dbReference type="PROSITE" id="PS50977">
    <property type="entry name" value="HTH_TETR_2"/>
    <property type="match status" value="1"/>
</dbReference>
<protein>
    <submittedName>
        <fullName evidence="7">TetR family transcriptional regulator</fullName>
    </submittedName>
</protein>
<dbReference type="PANTHER" id="PTHR30055:SF240">
    <property type="entry name" value="HTH-TYPE TRANSCRIPTIONAL REGULATOR ACRR"/>
    <property type="match status" value="1"/>
</dbReference>
<sequence length="204" mass="22638">MRRTKEQAAETRQEILRAAETLFLQKGYSAVSLEEVAAAAGVTRGAVHWHFVNKQGLLFAIRDEMQLPMRDLAEQLSLDRACAPLDALGDVITGTFTRLQADPRQRALLKVLHQLDFAASDDETDDGTIFRQQLQASLFKIFDVIDRKGELPAPWTSQSAALALSVVLNGLVNEWVRGKADFELIPDASAIVQTLLDAWRVPAR</sequence>
<dbReference type="PRINTS" id="PR00455">
    <property type="entry name" value="HTHTETR"/>
</dbReference>
<dbReference type="SUPFAM" id="SSF48498">
    <property type="entry name" value="Tetracyclin repressor-like, C-terminal domain"/>
    <property type="match status" value="1"/>
</dbReference>
<organism evidence="7 8">
    <name type="scientific">Telmatospirillum siberiense</name>
    <dbReference type="NCBI Taxonomy" id="382514"/>
    <lineage>
        <taxon>Bacteria</taxon>
        <taxon>Pseudomonadati</taxon>
        <taxon>Pseudomonadota</taxon>
        <taxon>Alphaproteobacteria</taxon>
        <taxon>Rhodospirillales</taxon>
        <taxon>Rhodospirillaceae</taxon>
        <taxon>Telmatospirillum</taxon>
    </lineage>
</organism>
<proteinExistence type="predicted"/>
<keyword evidence="8" id="KW-1185">Reference proteome</keyword>
<dbReference type="Pfam" id="PF08361">
    <property type="entry name" value="TetR_C_2"/>
    <property type="match status" value="1"/>
</dbReference>
<gene>
    <name evidence="7" type="ORF">CWS72_00630</name>
</gene>
<evidence type="ECO:0000313" key="8">
    <source>
        <dbReference type="Proteomes" id="UP000233293"/>
    </source>
</evidence>
<feature type="DNA-binding region" description="H-T-H motif" evidence="5">
    <location>
        <begin position="32"/>
        <end position="51"/>
    </location>
</feature>
<dbReference type="InterPro" id="IPR023772">
    <property type="entry name" value="DNA-bd_HTH_TetR-type_CS"/>
</dbReference>
<evidence type="ECO:0000256" key="4">
    <source>
        <dbReference type="ARBA" id="ARBA00023163"/>
    </source>
</evidence>
<dbReference type="SUPFAM" id="SSF46689">
    <property type="entry name" value="Homeodomain-like"/>
    <property type="match status" value="1"/>
</dbReference>
<keyword evidence="2" id="KW-0805">Transcription regulation</keyword>
<dbReference type="InterPro" id="IPR001647">
    <property type="entry name" value="HTH_TetR"/>
</dbReference>
<comment type="caution">
    <text evidence="7">The sequence shown here is derived from an EMBL/GenBank/DDBJ whole genome shotgun (WGS) entry which is preliminary data.</text>
</comment>
<evidence type="ECO:0000256" key="3">
    <source>
        <dbReference type="ARBA" id="ARBA00023125"/>
    </source>
</evidence>
<dbReference type="Pfam" id="PF00440">
    <property type="entry name" value="TetR_N"/>
    <property type="match status" value="1"/>
</dbReference>
<dbReference type="AlphaFoldDB" id="A0A2N3Q168"/>
<dbReference type="EMBL" id="PIUM01000001">
    <property type="protein sequence ID" value="PKU26392.1"/>
    <property type="molecule type" value="Genomic_DNA"/>
</dbReference>
<evidence type="ECO:0000256" key="2">
    <source>
        <dbReference type="ARBA" id="ARBA00023015"/>
    </source>
</evidence>
<evidence type="ECO:0000256" key="1">
    <source>
        <dbReference type="ARBA" id="ARBA00022491"/>
    </source>
</evidence>
<reference evidence="8" key="1">
    <citation type="submission" date="2017-12" db="EMBL/GenBank/DDBJ databases">
        <title>Draft genome sequence of Telmatospirillum siberiense 26-4b1T, an acidotolerant peatland alphaproteobacterium potentially involved in sulfur cycling.</title>
        <authorList>
            <person name="Hausmann B."/>
            <person name="Pjevac P."/>
            <person name="Schreck K."/>
            <person name="Herbold C.W."/>
            <person name="Daims H."/>
            <person name="Wagner M."/>
            <person name="Pester M."/>
            <person name="Loy A."/>
        </authorList>
    </citation>
    <scope>NUCLEOTIDE SEQUENCE [LARGE SCALE GENOMIC DNA]</scope>
    <source>
        <strain evidence="8">26-4b1</strain>
    </source>
</reference>
<dbReference type="Proteomes" id="UP000233293">
    <property type="component" value="Unassembled WGS sequence"/>
</dbReference>
<dbReference type="OrthoDB" id="9812484at2"/>